<dbReference type="InterPro" id="IPR000719">
    <property type="entry name" value="Prot_kinase_dom"/>
</dbReference>
<keyword evidence="4" id="KW-1133">Transmembrane helix</keyword>
<dbReference type="Gene3D" id="3.30.200.20">
    <property type="entry name" value="Phosphorylase Kinase, domain 1"/>
    <property type="match status" value="1"/>
</dbReference>
<evidence type="ECO:0000256" key="2">
    <source>
        <dbReference type="ARBA" id="ARBA00022692"/>
    </source>
</evidence>
<gene>
    <name evidence="8" type="ORF">F2Q68_00012433</name>
</gene>
<comment type="subcellular location">
    <subcellularLocation>
        <location evidence="1">Membrane</location>
        <topology evidence="1">Single-pass membrane protein</topology>
    </subcellularLocation>
</comment>
<dbReference type="InterPro" id="IPR011009">
    <property type="entry name" value="Kinase-like_dom_sf"/>
</dbReference>
<dbReference type="Proteomes" id="UP000712281">
    <property type="component" value="Unassembled WGS sequence"/>
</dbReference>
<keyword evidence="6" id="KW-0067">ATP-binding</keyword>
<protein>
    <recommendedName>
        <fullName evidence="7">Protein kinase domain-containing protein</fullName>
    </recommendedName>
</protein>
<feature type="domain" description="Protein kinase" evidence="7">
    <location>
        <begin position="44"/>
        <end position="139"/>
    </location>
</feature>
<reference evidence="8" key="1">
    <citation type="submission" date="2019-12" db="EMBL/GenBank/DDBJ databases">
        <title>Genome sequencing and annotation of Brassica cretica.</title>
        <authorList>
            <person name="Studholme D.J."/>
            <person name="Sarris P.F."/>
        </authorList>
    </citation>
    <scope>NUCLEOTIDE SEQUENCE</scope>
    <source>
        <strain evidence="8">PFS-001/15</strain>
        <tissue evidence="8">Leaf</tissue>
    </source>
</reference>
<dbReference type="Pfam" id="PF07714">
    <property type="entry name" value="PK_Tyr_Ser-Thr"/>
    <property type="match status" value="1"/>
</dbReference>
<dbReference type="AlphaFoldDB" id="A0A8S9L0P2"/>
<dbReference type="PANTHER" id="PTHR47974:SF9">
    <property type="entry name" value="RECEPTOR-LIKE SERINE_THREONINE-PROTEIN KINASE"/>
    <property type="match status" value="1"/>
</dbReference>
<name>A0A8S9L0P2_BRACR</name>
<sequence>MFLALYKKKSKSKKTNKARDISAANAFELNLRVFTHKGLAEATVNFVEELGRGAYGIVYKGVLKVVGNSQVTVAVKKLDRVVQEGEKEFRNEVKAIGQTYHKNLVRLHWLLQRRAESFDCLQVLTSSDACQFPFQASKT</sequence>
<dbReference type="GO" id="GO:0016020">
    <property type="term" value="C:membrane"/>
    <property type="evidence" value="ECO:0007669"/>
    <property type="project" value="UniProtKB-SubCell"/>
</dbReference>
<comment type="caution">
    <text evidence="8">The sequence shown here is derived from an EMBL/GenBank/DDBJ whole genome shotgun (WGS) entry which is preliminary data.</text>
</comment>
<evidence type="ECO:0000256" key="6">
    <source>
        <dbReference type="PROSITE-ProRule" id="PRU10141"/>
    </source>
</evidence>
<evidence type="ECO:0000256" key="4">
    <source>
        <dbReference type="ARBA" id="ARBA00022989"/>
    </source>
</evidence>
<dbReference type="PANTHER" id="PTHR47974">
    <property type="entry name" value="OS07G0415500 PROTEIN"/>
    <property type="match status" value="1"/>
</dbReference>
<keyword evidence="3" id="KW-0732">Signal</keyword>
<dbReference type="GO" id="GO:0004672">
    <property type="term" value="F:protein kinase activity"/>
    <property type="evidence" value="ECO:0007669"/>
    <property type="project" value="InterPro"/>
</dbReference>
<keyword evidence="2" id="KW-0812">Transmembrane</keyword>
<evidence type="ECO:0000256" key="5">
    <source>
        <dbReference type="ARBA" id="ARBA00023136"/>
    </source>
</evidence>
<dbReference type="InterPro" id="IPR001245">
    <property type="entry name" value="Ser-Thr/Tyr_kinase_cat_dom"/>
</dbReference>
<organism evidence="8 9">
    <name type="scientific">Brassica cretica</name>
    <name type="common">Mustard</name>
    <dbReference type="NCBI Taxonomy" id="69181"/>
    <lineage>
        <taxon>Eukaryota</taxon>
        <taxon>Viridiplantae</taxon>
        <taxon>Streptophyta</taxon>
        <taxon>Embryophyta</taxon>
        <taxon>Tracheophyta</taxon>
        <taxon>Spermatophyta</taxon>
        <taxon>Magnoliopsida</taxon>
        <taxon>eudicotyledons</taxon>
        <taxon>Gunneridae</taxon>
        <taxon>Pentapetalae</taxon>
        <taxon>rosids</taxon>
        <taxon>malvids</taxon>
        <taxon>Brassicales</taxon>
        <taxon>Brassicaceae</taxon>
        <taxon>Brassiceae</taxon>
        <taxon>Brassica</taxon>
    </lineage>
</organism>
<keyword evidence="5" id="KW-0472">Membrane</keyword>
<evidence type="ECO:0000256" key="1">
    <source>
        <dbReference type="ARBA" id="ARBA00004167"/>
    </source>
</evidence>
<dbReference type="PROSITE" id="PS50011">
    <property type="entry name" value="PROTEIN_KINASE_DOM"/>
    <property type="match status" value="1"/>
</dbReference>
<accession>A0A8S9L0P2</accession>
<dbReference type="EMBL" id="QGKW02000717">
    <property type="protein sequence ID" value="KAF2599601.1"/>
    <property type="molecule type" value="Genomic_DNA"/>
</dbReference>
<keyword evidence="6" id="KW-0547">Nucleotide-binding</keyword>
<dbReference type="SUPFAM" id="SSF56112">
    <property type="entry name" value="Protein kinase-like (PK-like)"/>
    <property type="match status" value="1"/>
</dbReference>
<evidence type="ECO:0000313" key="8">
    <source>
        <dbReference type="EMBL" id="KAF2599601.1"/>
    </source>
</evidence>
<evidence type="ECO:0000259" key="7">
    <source>
        <dbReference type="PROSITE" id="PS50011"/>
    </source>
</evidence>
<dbReference type="GO" id="GO:0005524">
    <property type="term" value="F:ATP binding"/>
    <property type="evidence" value="ECO:0007669"/>
    <property type="project" value="UniProtKB-UniRule"/>
</dbReference>
<evidence type="ECO:0000313" key="9">
    <source>
        <dbReference type="Proteomes" id="UP000712281"/>
    </source>
</evidence>
<proteinExistence type="predicted"/>
<dbReference type="InterPro" id="IPR017441">
    <property type="entry name" value="Protein_kinase_ATP_BS"/>
</dbReference>
<evidence type="ECO:0000256" key="3">
    <source>
        <dbReference type="ARBA" id="ARBA00022729"/>
    </source>
</evidence>
<feature type="binding site" evidence="6">
    <location>
        <position position="77"/>
    </location>
    <ligand>
        <name>ATP</name>
        <dbReference type="ChEBI" id="CHEBI:30616"/>
    </ligand>
</feature>
<dbReference type="PROSITE" id="PS00107">
    <property type="entry name" value="PROTEIN_KINASE_ATP"/>
    <property type="match status" value="1"/>
</dbReference>